<evidence type="ECO:0000313" key="3">
    <source>
        <dbReference type="EMBL" id="SHI04884.1"/>
    </source>
</evidence>
<keyword evidence="4" id="KW-1185">Reference proteome</keyword>
<dbReference type="PRINTS" id="PR00313">
    <property type="entry name" value="CABNDNGRPT"/>
</dbReference>
<dbReference type="EMBL" id="FQXS01000025">
    <property type="protein sequence ID" value="SHI04884.1"/>
    <property type="molecule type" value="Genomic_DNA"/>
</dbReference>
<dbReference type="InterPro" id="IPR011049">
    <property type="entry name" value="Serralysin-like_metalloprot_C"/>
</dbReference>
<accession>A0A1M5XZ78</accession>
<dbReference type="InterPro" id="IPR050557">
    <property type="entry name" value="RTX_toxin/Mannuronan_C5-epim"/>
</dbReference>
<dbReference type="Proteomes" id="UP000184139">
    <property type="component" value="Unassembled WGS sequence"/>
</dbReference>
<dbReference type="PANTHER" id="PTHR38340">
    <property type="entry name" value="S-LAYER PROTEIN"/>
    <property type="match status" value="1"/>
</dbReference>
<dbReference type="InterPro" id="IPR018511">
    <property type="entry name" value="Hemolysin-typ_Ca-bd_CS"/>
</dbReference>
<dbReference type="STRING" id="1121409.SAMN02745124_03457"/>
<sequence>MEAKNSNDLWVAFRQKVGEKLDEMGVDQTSKDTILATLSTDTPDLIIDFTNWFNGVATTAAGAPNLGVFVIVAEGVLASTTLDLSGYEEGQPRNSVYEVIFAENFGAIVSYFTAKAVQALGVGGSVILPEFSPALIALAAGGNTLGYFFGNGATALFHEGWDHVFGTEYTARYNSDDDHLELNVNNLELALEQYWQDRVVTVKHLDTQGNETETEHTLKDSAQWTVRLWNDQVGGDESKMLRLEYRGNEDRLVIKNSSSTNNGSDLTSFFWANREATIQLLKNLVDDFTLDFEGTSSNLKNYINSSLPSLTSAALSGDTDTIAALLNLTPFHEERAGSPANPDGRSEKYLEDRAAFLYYSIHPLEAIDYFQDLGIPFTLEQQPGLPAPRRSIIFGSEGDDSSIEGTNIPGRGDKFDDHLYGMGGNDTIYGHGGNDYLEGGKGQDTLYGGSGNDIFFIMGEDEDYDIFIGGDDEDTIQGSAGNDTIRLHEFFGEKTVEFINGGGGEDIIAGTDLNDTIDLSGTTLIGTKHIEGGDKVDTITGSAGDDTIYGGAGGDILNGGLGDDTIYGEDDKDTLSGGGGVNHLHGGSGLDIYIVGAAAAAIGETDYISDEDNDGIIRLDDGTILGGVWEQIAEGRYRHEGTGLEGTTGGGRFTIELSSNKTAIIENWEDGRFGITLQEPEGEPEAPEPGSYTAVGDYEWKVFHNDDGDPYYDWDDWGNYILDYEAPAPDKEDTLYDTPDNDELYGYGGVDWLYAYRGGNDIVDGGAGDDWIEKGGGWGILIGGEGSDAVFGDTGNDILYADVRMSVEEIHEAYADGTGTGARGDLLSGQEGDDTLYGWHGDDILAGGIGNDTIYGGAGNDTIEGDAHMGWWYALDPWEVTREIEPGDVTIYRRTYGGGITWSWGDPADHGNDIIDAGAGDDWIFAGGGNDIVDAGTGNDVVFGERGNDTIMGGEGADNLNGDEEVAPEIWTSR</sequence>
<dbReference type="GO" id="GO:0005509">
    <property type="term" value="F:calcium ion binding"/>
    <property type="evidence" value="ECO:0007669"/>
    <property type="project" value="InterPro"/>
</dbReference>
<comment type="subcellular location">
    <subcellularLocation>
        <location evidence="1">Secreted</location>
    </subcellularLocation>
</comment>
<dbReference type="PROSITE" id="PS00330">
    <property type="entry name" value="HEMOLYSIN_CALCIUM"/>
    <property type="match status" value="6"/>
</dbReference>
<dbReference type="SUPFAM" id="SSF51120">
    <property type="entry name" value="beta-Roll"/>
    <property type="match status" value="5"/>
</dbReference>
<reference evidence="3 4" key="1">
    <citation type="submission" date="2016-11" db="EMBL/GenBank/DDBJ databases">
        <authorList>
            <person name="Jaros S."/>
            <person name="Januszkiewicz K."/>
            <person name="Wedrychowicz H."/>
        </authorList>
    </citation>
    <scope>NUCLEOTIDE SEQUENCE [LARGE SCALE GENOMIC DNA]</scope>
    <source>
        <strain evidence="3 4">DSM 9705</strain>
    </source>
</reference>
<dbReference type="RefSeq" id="WP_084540738.1">
    <property type="nucleotide sequence ID" value="NZ_FQXS01000025.1"/>
</dbReference>
<keyword evidence="2" id="KW-0964">Secreted</keyword>
<evidence type="ECO:0000313" key="4">
    <source>
        <dbReference type="Proteomes" id="UP000184139"/>
    </source>
</evidence>
<gene>
    <name evidence="3" type="ORF">SAMN02745124_03457</name>
</gene>
<dbReference type="OrthoDB" id="5444704at2"/>
<protein>
    <submittedName>
        <fullName evidence="3">Ca2+-binding protein, RTX toxin-related</fullName>
    </submittedName>
</protein>
<proteinExistence type="predicted"/>
<name>A0A1M5XZ78_9BACT</name>
<dbReference type="Pfam" id="PF00353">
    <property type="entry name" value="HemolysinCabind"/>
    <property type="match status" value="8"/>
</dbReference>
<evidence type="ECO:0000256" key="2">
    <source>
        <dbReference type="ARBA" id="ARBA00022525"/>
    </source>
</evidence>
<dbReference type="PANTHER" id="PTHR38340:SF1">
    <property type="entry name" value="S-LAYER PROTEIN"/>
    <property type="match status" value="1"/>
</dbReference>
<organism evidence="3 4">
    <name type="scientific">Desulfofustis glycolicus DSM 9705</name>
    <dbReference type="NCBI Taxonomy" id="1121409"/>
    <lineage>
        <taxon>Bacteria</taxon>
        <taxon>Pseudomonadati</taxon>
        <taxon>Thermodesulfobacteriota</taxon>
        <taxon>Desulfobulbia</taxon>
        <taxon>Desulfobulbales</taxon>
        <taxon>Desulfocapsaceae</taxon>
        <taxon>Desulfofustis</taxon>
    </lineage>
</organism>
<dbReference type="InterPro" id="IPR001343">
    <property type="entry name" value="Hemolysn_Ca-bd"/>
</dbReference>
<evidence type="ECO:0000256" key="1">
    <source>
        <dbReference type="ARBA" id="ARBA00004613"/>
    </source>
</evidence>
<dbReference type="AlphaFoldDB" id="A0A1M5XZ78"/>
<dbReference type="Gene3D" id="2.150.10.10">
    <property type="entry name" value="Serralysin-like metalloprotease, C-terminal"/>
    <property type="match status" value="5"/>
</dbReference>
<dbReference type="GO" id="GO:0005576">
    <property type="term" value="C:extracellular region"/>
    <property type="evidence" value="ECO:0007669"/>
    <property type="project" value="UniProtKB-SubCell"/>
</dbReference>